<reference evidence="1 2" key="1">
    <citation type="submission" date="2018-10" db="EMBL/GenBank/DDBJ databases">
        <title>Co-occurring genomic capacity for anaerobic methane metabolism and dissimilatory sulfite reduction discovered in the Korarchaeota.</title>
        <authorList>
            <person name="Mckay L.J."/>
            <person name="Dlakic M."/>
            <person name="Fields M.W."/>
            <person name="Delmont T.O."/>
            <person name="Eren A.M."/>
            <person name="Jay Z.J."/>
            <person name="Klingelsmith K.B."/>
            <person name="Rusch D.B."/>
            <person name="Inskeep W.P."/>
        </authorList>
    </citation>
    <scope>NUCLEOTIDE SEQUENCE [LARGE SCALE GENOMIC DNA]</scope>
    <source>
        <strain evidence="1 2">MDKW</strain>
    </source>
</reference>
<protein>
    <recommendedName>
        <fullName evidence="3">DUF1573 domain-containing protein</fullName>
    </recommendedName>
</protein>
<dbReference type="EMBL" id="RCOS01000146">
    <property type="protein sequence ID" value="RSN72551.1"/>
    <property type="molecule type" value="Genomic_DNA"/>
</dbReference>
<keyword evidence="2" id="KW-1185">Reference proteome</keyword>
<evidence type="ECO:0008006" key="3">
    <source>
        <dbReference type="Google" id="ProtNLM"/>
    </source>
</evidence>
<comment type="caution">
    <text evidence="1">The sequence shown here is derived from an EMBL/GenBank/DDBJ whole genome shotgun (WGS) entry which is preliminary data.</text>
</comment>
<proteinExistence type="predicted"/>
<gene>
    <name evidence="1" type="ORF">D6D85_13020</name>
</gene>
<dbReference type="Proteomes" id="UP000277582">
    <property type="component" value="Unassembled WGS sequence"/>
</dbReference>
<organism evidence="1 2">
    <name type="scientific">Candidatus Methanodesulfokora washburnensis</name>
    <dbReference type="NCBI Taxonomy" id="2478471"/>
    <lineage>
        <taxon>Archaea</taxon>
        <taxon>Thermoproteota</taxon>
        <taxon>Candidatus Korarchaeia</taxon>
        <taxon>Candidatus Korarchaeia incertae sedis</taxon>
        <taxon>Candidatus Methanodesulfokora</taxon>
    </lineage>
</organism>
<accession>A0A3R9PCG6</accession>
<evidence type="ECO:0000313" key="1">
    <source>
        <dbReference type="EMBL" id="RSN72551.1"/>
    </source>
</evidence>
<dbReference type="RefSeq" id="WP_125672390.1">
    <property type="nucleotide sequence ID" value="NZ_RCOS01000146.1"/>
</dbReference>
<name>A0A3R9PCG6_9CREN</name>
<dbReference type="AlphaFoldDB" id="A0A3R9PCG6"/>
<sequence>MKVLIVALILALSLLVFILLYSHIEQKSNFFIKEVYDNKILLKNNGTNVVDIKMLIIRCNGEVMSVIEPNLYLKPDESIKVEINLSSIKGCEVTFISSDGAWVSSLIKG</sequence>
<evidence type="ECO:0000313" key="2">
    <source>
        <dbReference type="Proteomes" id="UP000277582"/>
    </source>
</evidence>